<dbReference type="SUPFAM" id="SSF53649">
    <property type="entry name" value="Alkaline phosphatase-like"/>
    <property type="match status" value="1"/>
</dbReference>
<proteinExistence type="inferred from homology"/>
<dbReference type="CDD" id="cd16144">
    <property type="entry name" value="ARS_like"/>
    <property type="match status" value="1"/>
</dbReference>
<dbReference type="PANTHER" id="PTHR42693:SF42">
    <property type="entry name" value="ARYLSULFATASE G"/>
    <property type="match status" value="1"/>
</dbReference>
<dbReference type="InterPro" id="IPR050738">
    <property type="entry name" value="Sulfatase"/>
</dbReference>
<name>A0ABX5XVQ8_9BACT</name>
<dbReference type="Proteomes" id="UP000318081">
    <property type="component" value="Chromosome"/>
</dbReference>
<evidence type="ECO:0000256" key="8">
    <source>
        <dbReference type="SAM" id="SignalP"/>
    </source>
</evidence>
<protein>
    <submittedName>
        <fullName evidence="10">Arylsulfatase</fullName>
        <ecNumber evidence="10">3.1.6.1</ecNumber>
    </submittedName>
</protein>
<dbReference type="Gene3D" id="3.30.1120.10">
    <property type="match status" value="1"/>
</dbReference>
<keyword evidence="6" id="KW-0106">Calcium</keyword>
<dbReference type="EMBL" id="CP036432">
    <property type="protein sequence ID" value="QDV84751.1"/>
    <property type="molecule type" value="Genomic_DNA"/>
</dbReference>
<dbReference type="Pfam" id="PF00884">
    <property type="entry name" value="Sulfatase"/>
    <property type="match status" value="1"/>
</dbReference>
<dbReference type="RefSeq" id="WP_419581479.1">
    <property type="nucleotide sequence ID" value="NZ_CP036432.1"/>
</dbReference>
<accession>A0ABX5XVQ8</accession>
<feature type="region of interest" description="Disordered" evidence="7">
    <location>
        <begin position="511"/>
        <end position="533"/>
    </location>
</feature>
<dbReference type="EC" id="3.1.6.1" evidence="10"/>
<evidence type="ECO:0000259" key="9">
    <source>
        <dbReference type="Pfam" id="PF00884"/>
    </source>
</evidence>
<keyword evidence="11" id="KW-1185">Reference proteome</keyword>
<organism evidence="10 11">
    <name type="scientific">Stieleria magnilauensis</name>
    <dbReference type="NCBI Taxonomy" id="2527963"/>
    <lineage>
        <taxon>Bacteria</taxon>
        <taxon>Pseudomonadati</taxon>
        <taxon>Planctomycetota</taxon>
        <taxon>Planctomycetia</taxon>
        <taxon>Pirellulales</taxon>
        <taxon>Pirellulaceae</taxon>
        <taxon>Stieleria</taxon>
    </lineage>
</organism>
<keyword evidence="4 8" id="KW-0732">Signal</keyword>
<dbReference type="InterPro" id="IPR000917">
    <property type="entry name" value="Sulfatase_N"/>
</dbReference>
<evidence type="ECO:0000313" key="11">
    <source>
        <dbReference type="Proteomes" id="UP000318081"/>
    </source>
</evidence>
<evidence type="ECO:0000256" key="5">
    <source>
        <dbReference type="ARBA" id="ARBA00022801"/>
    </source>
</evidence>
<dbReference type="PANTHER" id="PTHR42693">
    <property type="entry name" value="ARYLSULFATASE FAMILY MEMBER"/>
    <property type="match status" value="1"/>
</dbReference>
<gene>
    <name evidence="10" type="primary">atsA_38</name>
    <name evidence="10" type="ORF">TBK1r_37030</name>
</gene>
<keyword evidence="3" id="KW-0479">Metal-binding</keyword>
<keyword evidence="5 10" id="KW-0378">Hydrolase</keyword>
<evidence type="ECO:0000256" key="7">
    <source>
        <dbReference type="SAM" id="MobiDB-lite"/>
    </source>
</evidence>
<reference evidence="10 11" key="1">
    <citation type="submission" date="2019-02" db="EMBL/GenBank/DDBJ databases">
        <title>Deep-cultivation of Planctomycetes and their phenomic and genomic characterization uncovers novel biology.</title>
        <authorList>
            <person name="Wiegand S."/>
            <person name="Jogler M."/>
            <person name="Boedeker C."/>
            <person name="Pinto D."/>
            <person name="Vollmers J."/>
            <person name="Rivas-Marin E."/>
            <person name="Kohn T."/>
            <person name="Peeters S.H."/>
            <person name="Heuer A."/>
            <person name="Rast P."/>
            <person name="Oberbeckmann S."/>
            <person name="Bunk B."/>
            <person name="Jeske O."/>
            <person name="Meyerdierks A."/>
            <person name="Storesund J.E."/>
            <person name="Kallscheuer N."/>
            <person name="Luecker S."/>
            <person name="Lage O.M."/>
            <person name="Pohl T."/>
            <person name="Merkel B.J."/>
            <person name="Hornburger P."/>
            <person name="Mueller R.-W."/>
            <person name="Bruemmer F."/>
            <person name="Labrenz M."/>
            <person name="Spormann A.M."/>
            <person name="Op den Camp H."/>
            <person name="Overmann J."/>
            <person name="Amann R."/>
            <person name="Jetten M.S.M."/>
            <person name="Mascher T."/>
            <person name="Medema M.H."/>
            <person name="Devos D.P."/>
            <person name="Kaster A.-K."/>
            <person name="Ovreas L."/>
            <person name="Rohde M."/>
            <person name="Galperin M.Y."/>
            <person name="Jogler C."/>
        </authorList>
    </citation>
    <scope>NUCLEOTIDE SEQUENCE [LARGE SCALE GENOMIC DNA]</scope>
    <source>
        <strain evidence="10 11">TBK1r</strain>
    </source>
</reference>
<evidence type="ECO:0000256" key="1">
    <source>
        <dbReference type="ARBA" id="ARBA00001913"/>
    </source>
</evidence>
<evidence type="ECO:0000256" key="4">
    <source>
        <dbReference type="ARBA" id="ARBA00022729"/>
    </source>
</evidence>
<evidence type="ECO:0000256" key="2">
    <source>
        <dbReference type="ARBA" id="ARBA00008779"/>
    </source>
</evidence>
<evidence type="ECO:0000313" key="10">
    <source>
        <dbReference type="EMBL" id="QDV84751.1"/>
    </source>
</evidence>
<comment type="similarity">
    <text evidence="2">Belongs to the sulfatase family.</text>
</comment>
<evidence type="ECO:0000256" key="3">
    <source>
        <dbReference type="ARBA" id="ARBA00022723"/>
    </source>
</evidence>
<evidence type="ECO:0000256" key="6">
    <source>
        <dbReference type="ARBA" id="ARBA00022837"/>
    </source>
</evidence>
<feature type="signal peptide" evidence="8">
    <location>
        <begin position="1"/>
        <end position="28"/>
    </location>
</feature>
<dbReference type="GO" id="GO:0004065">
    <property type="term" value="F:arylsulfatase activity"/>
    <property type="evidence" value="ECO:0007669"/>
    <property type="project" value="UniProtKB-EC"/>
</dbReference>
<dbReference type="Gene3D" id="3.40.720.10">
    <property type="entry name" value="Alkaline Phosphatase, subunit A"/>
    <property type="match status" value="1"/>
</dbReference>
<feature type="chain" id="PRO_5046365618" evidence="8">
    <location>
        <begin position="29"/>
        <end position="674"/>
    </location>
</feature>
<comment type="cofactor">
    <cofactor evidence="1">
        <name>Ca(2+)</name>
        <dbReference type="ChEBI" id="CHEBI:29108"/>
    </cofactor>
</comment>
<feature type="domain" description="Sulfatase N-terminal" evidence="9">
    <location>
        <begin position="37"/>
        <end position="408"/>
    </location>
</feature>
<dbReference type="InterPro" id="IPR017850">
    <property type="entry name" value="Alkaline_phosphatase_core_sf"/>
</dbReference>
<sequence length="674" mass="74377">MKTQRLTIIWFGVLIAGMSVTTAMTVCAADASPAAQPNIVLFLVDDMGWMDSTPYGSKYYETPNMKRLQQQSMRFTNAYAVPLCSPTRASILSGQYSSRHRVTSASGHQPAAPADASAYPARAPANRPLIYANSKNNLDLNLISLAEALRGAGYRTGHFGKWHLGLSQEHWPEQHGFEVAFHAEPSPGPASYFSPYGVHANGVPSGRHHVGTITDGPAGEYITDRLTDEAIRFVESHQNEPFFLNFWHFAVHGPWGHKEEYTKRFAEKTDPRGRQNNPIMASMLKSVDESLGRVLDTFDELELTDNTLFIFYSDNGGNTHSNVPGSRQMKNIKPGHPKWDFVQDWKKWAGEQPPTNNAPLREGKGKIYEGGQRVPLMVRLPGQVQPGSTSDAIVGPIDLYPTILQVAGLKQPEGHIVDGESLLPVLKQTGRLKRQAYFTWFPHLIPAVSVRQGDWKLIRRFEPHPQYPAVRELYNLTDDIGETQNLANAMPQKVEELDGLIDQFIRDTGALAPKPNPDFNADSKAGSTGTPASSDITLGLVARNCELVKTDGAIRVVGRGRQPFLGTAQVKSDGPLTLRLRARSATGGEGRIQWKTAGQETFPESGQMVRFDLSAGASWQDITVQIPVNGRTSVVRLYLPAEESVVDVQSIDFRDKSGRGKSWDFSAQTMQPQP</sequence>